<organism evidence="2 3">
    <name type="scientific">Halteria grandinella</name>
    <dbReference type="NCBI Taxonomy" id="5974"/>
    <lineage>
        <taxon>Eukaryota</taxon>
        <taxon>Sar</taxon>
        <taxon>Alveolata</taxon>
        <taxon>Ciliophora</taxon>
        <taxon>Intramacronucleata</taxon>
        <taxon>Spirotrichea</taxon>
        <taxon>Stichotrichia</taxon>
        <taxon>Sporadotrichida</taxon>
        <taxon>Halteriidae</taxon>
        <taxon>Halteria</taxon>
    </lineage>
</organism>
<feature type="compositionally biased region" description="Basic and acidic residues" evidence="1">
    <location>
        <begin position="138"/>
        <end position="158"/>
    </location>
</feature>
<dbReference type="AlphaFoldDB" id="A0A8J8NXB3"/>
<protein>
    <submittedName>
        <fullName evidence="2">Uncharacterized protein</fullName>
    </submittedName>
</protein>
<reference evidence="2" key="1">
    <citation type="submission" date="2019-06" db="EMBL/GenBank/DDBJ databases">
        <authorList>
            <person name="Zheng W."/>
        </authorList>
    </citation>
    <scope>NUCLEOTIDE SEQUENCE</scope>
    <source>
        <strain evidence="2">QDHG01</strain>
    </source>
</reference>
<feature type="compositionally biased region" description="Basic and acidic residues" evidence="1">
    <location>
        <begin position="1"/>
        <end position="16"/>
    </location>
</feature>
<gene>
    <name evidence="2" type="ORF">FGO68_gene8060</name>
</gene>
<evidence type="ECO:0000313" key="3">
    <source>
        <dbReference type="Proteomes" id="UP000785679"/>
    </source>
</evidence>
<feature type="compositionally biased region" description="Polar residues" evidence="1">
    <location>
        <begin position="231"/>
        <end position="240"/>
    </location>
</feature>
<feature type="region of interest" description="Disordered" evidence="1">
    <location>
        <begin position="136"/>
        <end position="158"/>
    </location>
</feature>
<comment type="caution">
    <text evidence="2">The sequence shown here is derived from an EMBL/GenBank/DDBJ whole genome shotgun (WGS) entry which is preliminary data.</text>
</comment>
<name>A0A8J8NXB3_HALGN</name>
<sequence>MKAQLEQEEHINERSKFSHYQVFPQIQSELPNESNSNQSEINSFSILVSQPSLLPQLEHDFQIKNLSTESNYNNIQEEVQLKDTSKPSQRDSVSQPQYQDIQHNNENFQAEQQSLIEEQKTELNRPDQTALSAIKARQKSEKNIAESSDEQSKFRQSKKIESYSSFKQVLMPRQQLAVTQQAKIQYINMNDISKPARLVGAIGMPVLQKQPVDNSAASNLKAVASTKEGTDQSLVKNSVSDVVDKPNPGESNASNISPDLRDYPSPGF</sequence>
<proteinExistence type="predicted"/>
<keyword evidence="3" id="KW-1185">Reference proteome</keyword>
<feature type="region of interest" description="Disordered" evidence="1">
    <location>
        <begin position="1"/>
        <end position="20"/>
    </location>
</feature>
<accession>A0A8J8NXB3</accession>
<dbReference type="Proteomes" id="UP000785679">
    <property type="component" value="Unassembled WGS sequence"/>
</dbReference>
<evidence type="ECO:0000313" key="2">
    <source>
        <dbReference type="EMBL" id="TNV82080.1"/>
    </source>
</evidence>
<evidence type="ECO:0000256" key="1">
    <source>
        <dbReference type="SAM" id="MobiDB-lite"/>
    </source>
</evidence>
<dbReference type="EMBL" id="RRYP01005391">
    <property type="protein sequence ID" value="TNV82080.1"/>
    <property type="molecule type" value="Genomic_DNA"/>
</dbReference>
<feature type="region of interest" description="Disordered" evidence="1">
    <location>
        <begin position="223"/>
        <end position="268"/>
    </location>
</feature>